<dbReference type="Gene3D" id="3.40.50.11170">
    <property type="entry name" value="Uncharacterised protein PF08960, DUF1874"/>
    <property type="match status" value="1"/>
</dbReference>
<dbReference type="RefSeq" id="WP_204400744.1">
    <property type="nucleotide sequence ID" value="NZ_JAFBEE010000004.1"/>
</dbReference>
<reference evidence="1 2" key="1">
    <citation type="submission" date="2021-01" db="EMBL/GenBank/DDBJ databases">
        <title>Genomic Encyclopedia of Type Strains, Phase IV (KMG-IV): sequencing the most valuable type-strain genomes for metagenomic binning, comparative biology and taxonomic classification.</title>
        <authorList>
            <person name="Goeker M."/>
        </authorList>
    </citation>
    <scope>NUCLEOTIDE SEQUENCE [LARGE SCALE GENOMIC DNA]</scope>
    <source>
        <strain evidence="1 2">DSM 25890</strain>
    </source>
</reference>
<dbReference type="Proteomes" id="UP001314796">
    <property type="component" value="Unassembled WGS sequence"/>
</dbReference>
<dbReference type="Pfam" id="PF08960">
    <property type="entry name" value="STIV_B116-like"/>
    <property type="match status" value="1"/>
</dbReference>
<evidence type="ECO:0008006" key="3">
    <source>
        <dbReference type="Google" id="ProtNLM"/>
    </source>
</evidence>
<gene>
    <name evidence="1" type="ORF">JOC73_000992</name>
</gene>
<organism evidence="1 2">
    <name type="scientific">Alkaliphilus hydrothermalis</name>
    <dbReference type="NCBI Taxonomy" id="1482730"/>
    <lineage>
        <taxon>Bacteria</taxon>
        <taxon>Bacillati</taxon>
        <taxon>Bacillota</taxon>
        <taxon>Clostridia</taxon>
        <taxon>Peptostreptococcales</taxon>
        <taxon>Natronincolaceae</taxon>
        <taxon>Alkaliphilus</taxon>
    </lineage>
</organism>
<accession>A0ABS2NNP7</accession>
<evidence type="ECO:0000313" key="1">
    <source>
        <dbReference type="EMBL" id="MBM7614481.1"/>
    </source>
</evidence>
<protein>
    <recommendedName>
        <fullName evidence="3">DUF1874 domain-containing protein</fullName>
    </recommendedName>
</protein>
<dbReference type="InterPro" id="IPR037236">
    <property type="entry name" value="STIV_B116-like_sf"/>
</dbReference>
<evidence type="ECO:0000313" key="2">
    <source>
        <dbReference type="Proteomes" id="UP001314796"/>
    </source>
</evidence>
<dbReference type="InterPro" id="IPR015055">
    <property type="entry name" value="STIV_B116-like"/>
</dbReference>
<dbReference type="EMBL" id="JAFBEE010000004">
    <property type="protein sequence ID" value="MBM7614481.1"/>
    <property type="molecule type" value="Genomic_DNA"/>
</dbReference>
<keyword evidence="2" id="KW-1185">Reference proteome</keyword>
<proteinExistence type="predicted"/>
<name>A0ABS2NNP7_9FIRM</name>
<comment type="caution">
    <text evidence="1">The sequence shown here is derived from an EMBL/GenBank/DDBJ whole genome shotgun (WGS) entry which is preliminary data.</text>
</comment>
<dbReference type="SUPFAM" id="SSF143602">
    <property type="entry name" value="STIV B116-like"/>
    <property type="match status" value="1"/>
</dbReference>
<sequence length="112" mass="12430">MKQDTSLPIVLFNGTIATTNGIYSIQDINVESAKKLMAEKGVISAIGHKATAEILTDILEQPIPMNRIEFHQQVGQIAIVLKLNIRPEEGVILSKEEVDKIGYCLKIMVRLE</sequence>